<dbReference type="InterPro" id="IPR054472">
    <property type="entry name" value="WHD"/>
</dbReference>
<evidence type="ECO:0000259" key="5">
    <source>
        <dbReference type="SMART" id="SM00382"/>
    </source>
</evidence>
<dbReference type="SMART" id="SM00382">
    <property type="entry name" value="AAA"/>
    <property type="match status" value="1"/>
</dbReference>
<accession>A0A1I4BHC6</accession>
<dbReference type="GO" id="GO:0005524">
    <property type="term" value="F:ATP binding"/>
    <property type="evidence" value="ECO:0007669"/>
    <property type="project" value="UniProtKB-KW"/>
</dbReference>
<protein>
    <submittedName>
        <fullName evidence="6">ATPase family associated with various cellular activities (AAA)</fullName>
    </submittedName>
</protein>
<dbReference type="Pfam" id="PF00004">
    <property type="entry name" value="AAA"/>
    <property type="match status" value="1"/>
</dbReference>
<dbReference type="InterPro" id="IPR050221">
    <property type="entry name" value="26S_Proteasome_ATPase"/>
</dbReference>
<reference evidence="6 7" key="1">
    <citation type="submission" date="2016-10" db="EMBL/GenBank/DDBJ databases">
        <authorList>
            <person name="de Groot N.N."/>
        </authorList>
    </citation>
    <scope>NUCLEOTIDE SEQUENCE [LARGE SCALE GENOMIC DNA]</scope>
    <source>
        <strain evidence="6 7">DSM 45317</strain>
    </source>
</reference>
<proteinExistence type="inferred from homology"/>
<evidence type="ECO:0000256" key="2">
    <source>
        <dbReference type="ARBA" id="ARBA00022741"/>
    </source>
</evidence>
<evidence type="ECO:0000313" key="7">
    <source>
        <dbReference type="Proteomes" id="UP000199152"/>
    </source>
</evidence>
<gene>
    <name evidence="6" type="ORF">SAMN04488085_10347</name>
</gene>
<keyword evidence="3" id="KW-0067">ATP-binding</keyword>
<sequence length="686" mass="72815">MTTPTAPGLRHLLARLGLVEARVRRAVAAGRADDPAPDDPFRGLYLTPEAVDRVLAHARAPLAPDPVEEDSLAEVEAVADAAADGGADLRLRRVVHAFGLEPLDAEILLIALAPDVDPRFEQLYGYLNDDVTRRRATIGMALSLCGVPESGWAVRARLGADAPLVAGGLLVVEDPERPFLSRGLRVPDRVTEWLLGGDDPDPALTELVEDPPPTSGRDDDPLPRVLAGGAVLVHLREQLGGGGAVAAAAAARRAGRRPLVLDLARLAERPDAGELAPVAVREVRLTGGVLIGAPAEALQARPGVLRALTHPAAAVVLAGAAHWDPRWSSTAPLLLTAPAPSAADRAALWSLGLDGGVESDLDPVAASAQFALTPEQVVRAARSARLRAGARGSPVTAADLGHGIRAQNAIGLGRLARRIEPAVGWDDLVLPEPTRAALAEIALRARYRARVLGEWRMRPGGGRGRGVTALFAGDSGTGKSMSAEVVAGDLGMELYAVDLSSVVDKYIGETEKNLERIFTEAAGVNGVLLFDEADAIFGKRSEVRDAHDRYANIESAYLLQRMESFDGLAVLATNLRANLDDALTRRLDVVVDFPVPDADLRRRLWDRCLGAAVPRDPDLDLGFCATAFELSGGNIRSAVVAAAYLAARDDRPVRTADLVTGVHREYRKLGRLTLEAEFGEYYAALR</sequence>
<name>A0A1I4BHC6_9ACTN</name>
<dbReference type="Proteomes" id="UP000199152">
    <property type="component" value="Unassembled WGS sequence"/>
</dbReference>
<keyword evidence="2" id="KW-0547">Nucleotide-binding</keyword>
<dbReference type="SUPFAM" id="SSF52540">
    <property type="entry name" value="P-loop containing nucleoside triphosphate hydrolases"/>
    <property type="match status" value="1"/>
</dbReference>
<dbReference type="GO" id="GO:0016887">
    <property type="term" value="F:ATP hydrolysis activity"/>
    <property type="evidence" value="ECO:0007669"/>
    <property type="project" value="InterPro"/>
</dbReference>
<evidence type="ECO:0000256" key="3">
    <source>
        <dbReference type="ARBA" id="ARBA00022840"/>
    </source>
</evidence>
<evidence type="ECO:0000256" key="1">
    <source>
        <dbReference type="ARBA" id="ARBA00006914"/>
    </source>
</evidence>
<dbReference type="FunCoup" id="A0A1I4BHC6">
    <property type="interactions" value="197"/>
</dbReference>
<feature type="domain" description="AAA+ ATPase" evidence="5">
    <location>
        <begin position="465"/>
        <end position="597"/>
    </location>
</feature>
<dbReference type="EMBL" id="FOSW01000003">
    <property type="protein sequence ID" value="SFK68272.1"/>
    <property type="molecule type" value="Genomic_DNA"/>
</dbReference>
<dbReference type="InterPro" id="IPR003959">
    <property type="entry name" value="ATPase_AAA_core"/>
</dbReference>
<dbReference type="CDD" id="cd19481">
    <property type="entry name" value="RecA-like_protease"/>
    <property type="match status" value="1"/>
</dbReference>
<dbReference type="Pfam" id="PF22977">
    <property type="entry name" value="WHD"/>
    <property type="match status" value="1"/>
</dbReference>
<evidence type="ECO:0000313" key="6">
    <source>
        <dbReference type="EMBL" id="SFK68272.1"/>
    </source>
</evidence>
<dbReference type="Gene3D" id="3.40.50.300">
    <property type="entry name" value="P-loop containing nucleotide triphosphate hydrolases"/>
    <property type="match status" value="1"/>
</dbReference>
<comment type="similarity">
    <text evidence="1">Belongs to the AAA ATPase family.</text>
</comment>
<dbReference type="AlphaFoldDB" id="A0A1I4BHC6"/>
<keyword evidence="7" id="KW-1185">Reference proteome</keyword>
<organism evidence="6 7">
    <name type="scientific">Geodermatophilus ruber</name>
    <dbReference type="NCBI Taxonomy" id="504800"/>
    <lineage>
        <taxon>Bacteria</taxon>
        <taxon>Bacillati</taxon>
        <taxon>Actinomycetota</taxon>
        <taxon>Actinomycetes</taxon>
        <taxon>Geodermatophilales</taxon>
        <taxon>Geodermatophilaceae</taxon>
        <taxon>Geodermatophilus</taxon>
    </lineage>
</organism>
<dbReference type="InterPro" id="IPR027417">
    <property type="entry name" value="P-loop_NTPase"/>
</dbReference>
<feature type="region of interest" description="Disordered" evidence="4">
    <location>
        <begin position="198"/>
        <end position="223"/>
    </location>
</feature>
<dbReference type="InParanoid" id="A0A1I4BHC6"/>
<dbReference type="RefSeq" id="WP_177212652.1">
    <property type="nucleotide sequence ID" value="NZ_FOSW01000003.1"/>
</dbReference>
<dbReference type="InterPro" id="IPR003593">
    <property type="entry name" value="AAA+_ATPase"/>
</dbReference>
<dbReference type="STRING" id="504800.SAMN04488085_10347"/>
<evidence type="ECO:0000256" key="4">
    <source>
        <dbReference type="SAM" id="MobiDB-lite"/>
    </source>
</evidence>
<dbReference type="PANTHER" id="PTHR23073">
    <property type="entry name" value="26S PROTEASOME REGULATORY SUBUNIT"/>
    <property type="match status" value="1"/>
</dbReference>